<evidence type="ECO:0000313" key="1">
    <source>
        <dbReference type="EMBL" id="CAB4166365.1"/>
    </source>
</evidence>
<sequence>MAKTETTQADALQAIANAIEDHGYQYGNPNNDHGQSIGDELHDIAYQFSRIADALEKIANK</sequence>
<protein>
    <submittedName>
        <fullName evidence="1">Uncharacterized protein</fullName>
    </submittedName>
</protein>
<gene>
    <name evidence="1" type="ORF">UFOVP849_30</name>
</gene>
<reference evidence="1" key="1">
    <citation type="submission" date="2020-04" db="EMBL/GenBank/DDBJ databases">
        <authorList>
            <person name="Chiriac C."/>
            <person name="Salcher M."/>
            <person name="Ghai R."/>
            <person name="Kavagutti S V."/>
        </authorList>
    </citation>
    <scope>NUCLEOTIDE SEQUENCE</scope>
</reference>
<accession>A0A6J5PB91</accession>
<proteinExistence type="predicted"/>
<dbReference type="EMBL" id="LR796788">
    <property type="protein sequence ID" value="CAB4166365.1"/>
    <property type="molecule type" value="Genomic_DNA"/>
</dbReference>
<name>A0A6J5PB91_9CAUD</name>
<organism evidence="1">
    <name type="scientific">uncultured Caudovirales phage</name>
    <dbReference type="NCBI Taxonomy" id="2100421"/>
    <lineage>
        <taxon>Viruses</taxon>
        <taxon>Duplodnaviria</taxon>
        <taxon>Heunggongvirae</taxon>
        <taxon>Uroviricota</taxon>
        <taxon>Caudoviricetes</taxon>
        <taxon>Peduoviridae</taxon>
        <taxon>Maltschvirus</taxon>
        <taxon>Maltschvirus maltsch</taxon>
    </lineage>
</organism>